<evidence type="ECO:0000313" key="7">
    <source>
        <dbReference type="Proteomes" id="UP000546173"/>
    </source>
</evidence>
<keyword evidence="3 6" id="KW-0012">Acyltransferase</keyword>
<dbReference type="FunFam" id="3.40.630.30:FF:000035">
    <property type="entry name" value="GNAT family N-acetyltransferase"/>
    <property type="match status" value="1"/>
</dbReference>
<dbReference type="GO" id="GO:0016747">
    <property type="term" value="F:acyltransferase activity, transferring groups other than amino-acyl groups"/>
    <property type="evidence" value="ECO:0007669"/>
    <property type="project" value="InterPro"/>
</dbReference>
<comment type="caution">
    <text evidence="6">The sequence shown here is derived from an EMBL/GenBank/DDBJ whole genome shotgun (WGS) entry which is preliminary data.</text>
</comment>
<dbReference type="EMBL" id="JACMYH010000003">
    <property type="protein sequence ID" value="MBC2679544.1"/>
    <property type="molecule type" value="Genomic_DNA"/>
</dbReference>
<gene>
    <name evidence="6" type="ORF">H7993_14200</name>
</gene>
<dbReference type="PROSITE" id="PS51186">
    <property type="entry name" value="GNAT"/>
    <property type="match status" value="1"/>
</dbReference>
<dbReference type="InterPro" id="IPR050832">
    <property type="entry name" value="Bact_Acetyltransf"/>
</dbReference>
<dbReference type="RefSeq" id="WP_122479810.1">
    <property type="nucleotide sequence ID" value="NZ_JACMYH010000003.1"/>
</dbReference>
<comment type="similarity">
    <text evidence="1">Belongs to the UPF0039 (ElaA) family.</text>
</comment>
<dbReference type="Proteomes" id="UP000546173">
    <property type="component" value="Unassembled WGS sequence"/>
</dbReference>
<organism evidence="6 7">
    <name type="scientific">Pseudomonas baltica</name>
    <dbReference type="NCBI Taxonomy" id="2762576"/>
    <lineage>
        <taxon>Bacteria</taxon>
        <taxon>Pseudomonadati</taxon>
        <taxon>Pseudomonadota</taxon>
        <taxon>Gammaproteobacteria</taxon>
        <taxon>Pseudomonadales</taxon>
        <taxon>Pseudomonadaceae</taxon>
        <taxon>Pseudomonas</taxon>
    </lineage>
</organism>
<protein>
    <recommendedName>
        <fullName evidence="4">Protein ElaA</fullName>
    </recommendedName>
</protein>
<dbReference type="InterPro" id="IPR000182">
    <property type="entry name" value="GNAT_dom"/>
</dbReference>
<reference evidence="6 7" key="1">
    <citation type="submission" date="2020-08" db="EMBL/GenBank/DDBJ databases">
        <title>Pseudomonas sp. nov.</title>
        <authorList>
            <person name="Gieschler S."/>
            <person name="Fiedler G."/>
            <person name="Brinks E."/>
            <person name="Boehnlein C."/>
            <person name="Franz C.M.A.P."/>
            <person name="Kabisch J."/>
        </authorList>
    </citation>
    <scope>NUCLEOTIDE SEQUENCE [LARGE SCALE GENOMIC DNA]</scope>
    <source>
        <strain evidence="6 7">MBT-2</strain>
    </source>
</reference>
<evidence type="ECO:0000259" key="5">
    <source>
        <dbReference type="PROSITE" id="PS51186"/>
    </source>
</evidence>
<dbReference type="InterPro" id="IPR016181">
    <property type="entry name" value="Acyl_CoA_acyltransferase"/>
</dbReference>
<evidence type="ECO:0000256" key="4">
    <source>
        <dbReference type="ARBA" id="ARBA00072224"/>
    </source>
</evidence>
<dbReference type="PANTHER" id="PTHR43877">
    <property type="entry name" value="AMINOALKYLPHOSPHONATE N-ACETYLTRANSFERASE-RELATED-RELATED"/>
    <property type="match status" value="1"/>
</dbReference>
<keyword evidence="7" id="KW-1185">Reference proteome</keyword>
<dbReference type="AlphaFoldDB" id="A0A7X1KU83"/>
<evidence type="ECO:0000256" key="2">
    <source>
        <dbReference type="ARBA" id="ARBA00022679"/>
    </source>
</evidence>
<dbReference type="Pfam" id="PF13673">
    <property type="entry name" value="Acetyltransf_10"/>
    <property type="match status" value="1"/>
</dbReference>
<accession>A0A7X1KU83</accession>
<evidence type="ECO:0000313" key="6">
    <source>
        <dbReference type="EMBL" id="MBC2679544.1"/>
    </source>
</evidence>
<keyword evidence="2 6" id="KW-0808">Transferase</keyword>
<dbReference type="Gene3D" id="3.40.630.30">
    <property type="match status" value="1"/>
</dbReference>
<proteinExistence type="inferred from homology"/>
<dbReference type="NCBIfam" id="NF007644">
    <property type="entry name" value="PRK10314.1"/>
    <property type="match status" value="1"/>
</dbReference>
<sequence>MAIEWMCMHHSELDVHQLYEILRLRSEVFVVEQQCPYQDVDGQDLQADTCHLLAWSEGRLVAYLRLLDPSTQSGDVVIGRVITAPSARGTGLGHALLANALEHAARRWPQMPIKLSAQAHLQGYYGRYGFIAHGQEYLEDNIAHIAMYRRVEAQG</sequence>
<evidence type="ECO:0000256" key="1">
    <source>
        <dbReference type="ARBA" id="ARBA00009623"/>
    </source>
</evidence>
<dbReference type="PANTHER" id="PTHR43877:SF1">
    <property type="entry name" value="ACETYLTRANSFERASE"/>
    <property type="match status" value="1"/>
</dbReference>
<dbReference type="CDD" id="cd04301">
    <property type="entry name" value="NAT_SF"/>
    <property type="match status" value="1"/>
</dbReference>
<dbReference type="SUPFAM" id="SSF55729">
    <property type="entry name" value="Acyl-CoA N-acyltransferases (Nat)"/>
    <property type="match status" value="1"/>
</dbReference>
<name>A0A7X1KU83_9PSED</name>
<feature type="domain" description="N-acetyltransferase" evidence="5">
    <location>
        <begin position="8"/>
        <end position="152"/>
    </location>
</feature>
<evidence type="ECO:0000256" key="3">
    <source>
        <dbReference type="ARBA" id="ARBA00023315"/>
    </source>
</evidence>